<dbReference type="Proteomes" id="UP001212411">
    <property type="component" value="Chromosome 1"/>
</dbReference>
<organism evidence="10 11">
    <name type="scientific">Schizosaccharomyces osmophilus</name>
    <dbReference type="NCBI Taxonomy" id="2545709"/>
    <lineage>
        <taxon>Eukaryota</taxon>
        <taxon>Fungi</taxon>
        <taxon>Dikarya</taxon>
        <taxon>Ascomycota</taxon>
        <taxon>Taphrinomycotina</taxon>
        <taxon>Schizosaccharomycetes</taxon>
        <taxon>Schizosaccharomycetales</taxon>
        <taxon>Schizosaccharomycetaceae</taxon>
        <taxon>Schizosaccharomyces</taxon>
    </lineage>
</organism>
<dbReference type="Gene3D" id="3.10.20.620">
    <property type="match status" value="1"/>
</dbReference>
<dbReference type="GO" id="GO:0034274">
    <property type="term" value="C:Atg12-Atg5-Atg16 complex"/>
    <property type="evidence" value="ECO:0007669"/>
    <property type="project" value="TreeGrafter"/>
</dbReference>
<dbReference type="AlphaFoldDB" id="A0AAE9WBA8"/>
<feature type="domain" description="Autophagy protein ATG5 UblB" evidence="7">
    <location>
        <begin position="180"/>
        <end position="257"/>
    </location>
</feature>
<evidence type="ECO:0000259" key="8">
    <source>
        <dbReference type="Pfam" id="PF20637"/>
    </source>
</evidence>
<name>A0AAE9WBA8_9SCHI</name>
<dbReference type="GO" id="GO:0061908">
    <property type="term" value="C:phagophore"/>
    <property type="evidence" value="ECO:0007669"/>
    <property type="project" value="TreeGrafter"/>
</dbReference>
<evidence type="ECO:0000313" key="11">
    <source>
        <dbReference type="Proteomes" id="UP001212411"/>
    </source>
</evidence>
<evidence type="ECO:0000259" key="9">
    <source>
        <dbReference type="Pfam" id="PF20638"/>
    </source>
</evidence>
<protein>
    <recommendedName>
        <fullName evidence="6">Autophagy protein 5</fullName>
    </recommendedName>
</protein>
<reference evidence="10 11" key="1">
    <citation type="journal article" date="2023" name="G3 (Bethesda)">
        <title>A high-quality reference genome for the fission yeast Schizosaccharomyces osmophilus.</title>
        <authorList>
            <person name="Jia G.S."/>
            <person name="Zhang W.C."/>
            <person name="Liang Y."/>
            <person name="Liu X.H."/>
            <person name="Rhind N."/>
            <person name="Pidoux A."/>
            <person name="Brysch-Herzberg M."/>
            <person name="Du L.L."/>
        </authorList>
    </citation>
    <scope>NUCLEOTIDE SEQUENCE [LARGE SCALE GENOMIC DNA]</scope>
    <source>
        <strain evidence="10 11">CBS 15793</strain>
    </source>
</reference>
<dbReference type="Pfam" id="PF20638">
    <property type="entry name" value="ATG5_UblA"/>
    <property type="match status" value="1"/>
</dbReference>
<keyword evidence="6" id="KW-0813">Transport</keyword>
<comment type="subunit">
    <text evidence="6">Conjugated with ATG12.</text>
</comment>
<feature type="domain" description="Autophagy protein ATG5 UblA" evidence="9">
    <location>
        <begin position="12"/>
        <end position="102"/>
    </location>
</feature>
<dbReference type="Pfam" id="PF04106">
    <property type="entry name" value="ATG5_UblB"/>
    <property type="match status" value="1"/>
</dbReference>
<dbReference type="RefSeq" id="XP_056036988.1">
    <property type="nucleotide sequence ID" value="XM_056178918.1"/>
</dbReference>
<dbReference type="InterPro" id="IPR042527">
    <property type="entry name" value="Atg5_UblA_dom_sf"/>
</dbReference>
<comment type="similarity">
    <text evidence="2 6">Belongs to the ATG5 family.</text>
</comment>
<evidence type="ECO:0000256" key="3">
    <source>
        <dbReference type="ARBA" id="ARBA00022499"/>
    </source>
</evidence>
<dbReference type="InterPro" id="IPR048940">
    <property type="entry name" value="ATG5_HBR"/>
</dbReference>
<dbReference type="GO" id="GO:0034045">
    <property type="term" value="C:phagophore assembly site membrane"/>
    <property type="evidence" value="ECO:0007669"/>
    <property type="project" value="UniProtKB-SubCell"/>
</dbReference>
<evidence type="ECO:0000256" key="5">
    <source>
        <dbReference type="ARBA" id="ARBA00023006"/>
    </source>
</evidence>
<dbReference type="KEGG" id="som:SOMG_00120"/>
<dbReference type="GO" id="GO:0005776">
    <property type="term" value="C:autophagosome"/>
    <property type="evidence" value="ECO:0007669"/>
    <property type="project" value="TreeGrafter"/>
</dbReference>
<dbReference type="GO" id="GO:0000422">
    <property type="term" value="P:autophagy of mitochondrion"/>
    <property type="evidence" value="ECO:0007669"/>
    <property type="project" value="TreeGrafter"/>
</dbReference>
<dbReference type="PANTHER" id="PTHR13040">
    <property type="entry name" value="AUTOPHAGY PROTEIN 5"/>
    <property type="match status" value="1"/>
</dbReference>
<dbReference type="Gene3D" id="3.10.20.90">
    <property type="entry name" value="Phosphatidylinositol 3-kinase Catalytic Subunit, Chain A, domain 1"/>
    <property type="match status" value="1"/>
</dbReference>
<dbReference type="EMBL" id="CP115611">
    <property type="protein sequence ID" value="WBW72745.1"/>
    <property type="molecule type" value="Genomic_DNA"/>
</dbReference>
<dbReference type="Pfam" id="PF20637">
    <property type="entry name" value="ATG5_HBR"/>
    <property type="match status" value="1"/>
</dbReference>
<keyword evidence="6" id="KW-0472">Membrane</keyword>
<evidence type="ECO:0000256" key="1">
    <source>
        <dbReference type="ARBA" id="ARBA00004623"/>
    </source>
</evidence>
<keyword evidence="3 6" id="KW-1017">Isopeptide bond</keyword>
<accession>A0AAE9WBA8</accession>
<dbReference type="GO" id="GO:0006995">
    <property type="term" value="P:cellular response to nitrogen starvation"/>
    <property type="evidence" value="ECO:0007669"/>
    <property type="project" value="TreeGrafter"/>
</dbReference>
<dbReference type="InterPro" id="IPR007239">
    <property type="entry name" value="Atg5"/>
</dbReference>
<dbReference type="InterPro" id="IPR042526">
    <property type="entry name" value="Atg5_HR"/>
</dbReference>
<keyword evidence="4 6" id="KW-0832">Ubl conjugation</keyword>
<dbReference type="GO" id="GO:0019776">
    <property type="term" value="F:Atg8-family ligase activity"/>
    <property type="evidence" value="ECO:0007669"/>
    <property type="project" value="TreeGrafter"/>
</dbReference>
<evidence type="ECO:0000256" key="2">
    <source>
        <dbReference type="ARBA" id="ARBA00006910"/>
    </source>
</evidence>
<proteinExistence type="inferred from homology"/>
<dbReference type="PANTHER" id="PTHR13040:SF2">
    <property type="entry name" value="AUTOPHAGY PROTEIN 5"/>
    <property type="match status" value="1"/>
</dbReference>
<evidence type="ECO:0000259" key="7">
    <source>
        <dbReference type="Pfam" id="PF04106"/>
    </source>
</evidence>
<gene>
    <name evidence="10" type="primary">atg5</name>
    <name evidence="10" type="ORF">SOMG_00120</name>
</gene>
<dbReference type="GeneID" id="80873607"/>
<feature type="domain" description="Autophagy protein ATG5 alpha-helical bundle region" evidence="8">
    <location>
        <begin position="118"/>
        <end position="173"/>
    </location>
</feature>
<dbReference type="GO" id="GO:0034727">
    <property type="term" value="P:piecemeal microautophagy of the nucleus"/>
    <property type="evidence" value="ECO:0007669"/>
    <property type="project" value="TreeGrafter"/>
</dbReference>
<dbReference type="InterPro" id="IPR048318">
    <property type="entry name" value="ATG5_UblB"/>
</dbReference>
<evidence type="ECO:0000256" key="6">
    <source>
        <dbReference type="RuleBase" id="RU361202"/>
    </source>
</evidence>
<dbReference type="InterPro" id="IPR048939">
    <property type="entry name" value="ATG5_UblA"/>
</dbReference>
<dbReference type="GO" id="GO:0044233">
    <property type="term" value="C:mitochondria-associated endoplasmic reticulum membrane contact site"/>
    <property type="evidence" value="ECO:0007669"/>
    <property type="project" value="TreeGrafter"/>
</dbReference>
<sequence length="264" mass="29705">MKQQRDSIPELVWNGNISVEVHQKENSLTYLANLPRHSYFAQILEDLKQLFAPKAALEECWLSSGKASIKWHWPVGVLYDLLSLKDPESTTALPVLWHLDFHVGSFPSSLVVPMGSMETFRSCFFNALKESDYVRNGSSSLVIALSKPETDSYWNSLLNHDFYDYRPIATKLFASKSRIIPLKFYLGADAPIVQTSASLGYTLGHVLHKQLPEFFPSDVSCSLLKPVLQGIVLPLSISTDLMNRDFCYPDGFLHIVLIPISIQG</sequence>
<comment type="function">
    <text evidence="6">Involved in cytoplasm to vacuole transport (Cvt) and autophagic vesicle formation.</text>
</comment>
<comment type="subcellular location">
    <subcellularLocation>
        <location evidence="1 6">Preautophagosomal structure membrane</location>
        <topology evidence="1 6">Peripheral membrane protein</topology>
    </subcellularLocation>
</comment>
<evidence type="ECO:0000256" key="4">
    <source>
        <dbReference type="ARBA" id="ARBA00022843"/>
    </source>
</evidence>
<dbReference type="Gene3D" id="1.10.246.190">
    <property type="entry name" value="Autophagy protein Apg5, helix rich domain"/>
    <property type="match status" value="1"/>
</dbReference>
<keyword evidence="5 6" id="KW-0072">Autophagy</keyword>
<evidence type="ECO:0000313" key="10">
    <source>
        <dbReference type="EMBL" id="WBW72745.1"/>
    </source>
</evidence>
<keyword evidence="11" id="KW-1185">Reference proteome</keyword>